<keyword evidence="5" id="KW-0676">Redox-active center</keyword>
<dbReference type="GO" id="GO:0016491">
    <property type="term" value="F:oxidoreductase activity"/>
    <property type="evidence" value="ECO:0007669"/>
    <property type="project" value="UniProtKB-KW"/>
</dbReference>
<keyword evidence="7" id="KW-1133">Transmembrane helix</keyword>
<dbReference type="PANTHER" id="PTHR13887:SF14">
    <property type="entry name" value="DISULFIDE BOND FORMATION PROTEIN D"/>
    <property type="match status" value="1"/>
</dbReference>
<evidence type="ECO:0000256" key="7">
    <source>
        <dbReference type="SAM" id="Phobius"/>
    </source>
</evidence>
<sequence length="223" mass="24342">MGKSSAFLGTVTVVAVALLVIFGIVSLPDRTERTDPQPTDSPTETSLVPRSDFGNPTLGPNGAEISVFVFGDYQCIACAQVEPNLIEAITAYPDRIRLVWKDLPDTRIHPDAMNAAVAARCAGEQGDFWRYHDLLMANQTSLDESNFLLFAGEDGLDVERFGSCYSGRLTEPLVRRDVDEALSLGIDATPYLFVGNTRLSGVVSVERLRTTIDLELARGGFRQ</sequence>
<evidence type="ECO:0000313" key="9">
    <source>
        <dbReference type="EMBL" id="PIY63159.1"/>
    </source>
</evidence>
<feature type="transmembrane region" description="Helical" evidence="7">
    <location>
        <begin position="6"/>
        <end position="27"/>
    </location>
</feature>
<dbReference type="AlphaFoldDB" id="A0A2M7QAK6"/>
<evidence type="ECO:0000259" key="8">
    <source>
        <dbReference type="PROSITE" id="PS51352"/>
    </source>
</evidence>
<gene>
    <name evidence="9" type="ORF">COY93_01365</name>
</gene>
<organism evidence="9 10">
    <name type="scientific">Candidatus Uhrbacteria bacterium CG_4_10_14_0_8_um_filter_58_22</name>
    <dbReference type="NCBI Taxonomy" id="1975029"/>
    <lineage>
        <taxon>Bacteria</taxon>
        <taxon>Candidatus Uhriibacteriota</taxon>
    </lineage>
</organism>
<keyword evidence="7" id="KW-0812">Transmembrane</keyword>
<dbReference type="EMBL" id="PFLC01000015">
    <property type="protein sequence ID" value="PIY63159.1"/>
    <property type="molecule type" value="Genomic_DNA"/>
</dbReference>
<protein>
    <recommendedName>
        <fullName evidence="8">Thioredoxin domain-containing protein</fullName>
    </recommendedName>
</protein>
<evidence type="ECO:0000256" key="1">
    <source>
        <dbReference type="ARBA" id="ARBA00005791"/>
    </source>
</evidence>
<dbReference type="InterPro" id="IPR036249">
    <property type="entry name" value="Thioredoxin-like_sf"/>
</dbReference>
<dbReference type="PANTHER" id="PTHR13887">
    <property type="entry name" value="GLUTATHIONE S-TRANSFERASE KAPPA"/>
    <property type="match status" value="1"/>
</dbReference>
<comment type="caution">
    <text evidence="9">The sequence shown here is derived from an EMBL/GenBank/DDBJ whole genome shotgun (WGS) entry which is preliminary data.</text>
</comment>
<dbReference type="InterPro" id="IPR013766">
    <property type="entry name" value="Thioredoxin_domain"/>
</dbReference>
<evidence type="ECO:0000256" key="5">
    <source>
        <dbReference type="ARBA" id="ARBA00023284"/>
    </source>
</evidence>
<keyword evidence="7" id="KW-0472">Membrane</keyword>
<keyword evidence="3" id="KW-0560">Oxidoreductase</keyword>
<proteinExistence type="inferred from homology"/>
<feature type="region of interest" description="Disordered" evidence="6">
    <location>
        <begin position="31"/>
        <end position="54"/>
    </location>
</feature>
<evidence type="ECO:0000256" key="4">
    <source>
        <dbReference type="ARBA" id="ARBA00023157"/>
    </source>
</evidence>
<reference evidence="10" key="1">
    <citation type="submission" date="2017-09" db="EMBL/GenBank/DDBJ databases">
        <title>Depth-based differentiation of microbial function through sediment-hosted aquifers and enrichment of novel symbionts in the deep terrestrial subsurface.</title>
        <authorList>
            <person name="Probst A.J."/>
            <person name="Ladd B."/>
            <person name="Jarett J.K."/>
            <person name="Geller-Mcgrath D.E."/>
            <person name="Sieber C.M.K."/>
            <person name="Emerson J.B."/>
            <person name="Anantharaman K."/>
            <person name="Thomas B.C."/>
            <person name="Malmstrom R."/>
            <person name="Stieglmeier M."/>
            <person name="Klingl A."/>
            <person name="Woyke T."/>
            <person name="Ryan C.M."/>
            <person name="Banfield J.F."/>
        </authorList>
    </citation>
    <scope>NUCLEOTIDE SEQUENCE [LARGE SCALE GENOMIC DNA]</scope>
</reference>
<name>A0A2M7QAK6_9BACT</name>
<comment type="similarity">
    <text evidence="1">Belongs to the thioredoxin family. DsbA subfamily.</text>
</comment>
<accession>A0A2M7QAK6</accession>
<evidence type="ECO:0000256" key="3">
    <source>
        <dbReference type="ARBA" id="ARBA00023002"/>
    </source>
</evidence>
<keyword evidence="2" id="KW-0732">Signal</keyword>
<evidence type="ECO:0000256" key="2">
    <source>
        <dbReference type="ARBA" id="ARBA00022729"/>
    </source>
</evidence>
<evidence type="ECO:0000313" key="10">
    <source>
        <dbReference type="Proteomes" id="UP000230973"/>
    </source>
</evidence>
<dbReference type="Gene3D" id="3.40.30.10">
    <property type="entry name" value="Glutaredoxin"/>
    <property type="match status" value="1"/>
</dbReference>
<dbReference type="Pfam" id="PF13462">
    <property type="entry name" value="Thioredoxin_4"/>
    <property type="match status" value="1"/>
</dbReference>
<dbReference type="PROSITE" id="PS51352">
    <property type="entry name" value="THIOREDOXIN_2"/>
    <property type="match status" value="1"/>
</dbReference>
<keyword evidence="4" id="KW-1015">Disulfide bond</keyword>
<dbReference type="Proteomes" id="UP000230973">
    <property type="component" value="Unassembled WGS sequence"/>
</dbReference>
<feature type="domain" description="Thioredoxin" evidence="8">
    <location>
        <begin position="36"/>
        <end position="183"/>
    </location>
</feature>
<evidence type="ECO:0000256" key="6">
    <source>
        <dbReference type="SAM" id="MobiDB-lite"/>
    </source>
</evidence>
<dbReference type="InterPro" id="IPR012336">
    <property type="entry name" value="Thioredoxin-like_fold"/>
</dbReference>
<feature type="compositionally biased region" description="Polar residues" evidence="6">
    <location>
        <begin position="36"/>
        <end position="48"/>
    </location>
</feature>
<dbReference type="SUPFAM" id="SSF52833">
    <property type="entry name" value="Thioredoxin-like"/>
    <property type="match status" value="1"/>
</dbReference>